<evidence type="ECO:0000313" key="4">
    <source>
        <dbReference type="Proteomes" id="UP000004324"/>
    </source>
</evidence>
<dbReference type="PATRIC" id="fig|1149862.3.peg.341"/>
<feature type="transmembrane region" description="Helical" evidence="1">
    <location>
        <begin position="12"/>
        <end position="36"/>
    </location>
</feature>
<protein>
    <submittedName>
        <fullName evidence="3">TadE family protein</fullName>
    </submittedName>
</protein>
<name>I8RK22_9FIRM</name>
<dbReference type="EMBL" id="AKVJ01000006">
    <property type="protein sequence ID" value="EIW20448.1"/>
    <property type="molecule type" value="Genomic_DNA"/>
</dbReference>
<reference evidence="3 4" key="1">
    <citation type="journal article" date="2012" name="J. Bacteriol.">
        <title>Draft Genome Sequences for Two Metal-Reducing Pelosinus fermentans Strains Isolated from a Cr(VI)-Contaminated Site and for Type Strain R7.</title>
        <authorList>
            <person name="Brown S.D."/>
            <person name="Podar M."/>
            <person name="Klingeman D.M."/>
            <person name="Johnson C.M."/>
            <person name="Yang Z.K."/>
            <person name="Utturkar S.M."/>
            <person name="Land M.L."/>
            <person name="Mosher J.J."/>
            <person name="Hurt R.A.Jr."/>
            <person name="Phelps T.J."/>
            <person name="Palumbo A.V."/>
            <person name="Arkin A.P."/>
            <person name="Hazen T.C."/>
            <person name="Elias D.A."/>
        </authorList>
    </citation>
    <scope>NUCLEOTIDE SEQUENCE [LARGE SCALE GENOMIC DNA]</scope>
    <source>
        <strain evidence="3 4">B4</strain>
    </source>
</reference>
<dbReference type="RefSeq" id="WP_007930757.1">
    <property type="nucleotide sequence ID" value="NZ_AKVJ01000006.1"/>
</dbReference>
<dbReference type="InterPro" id="IPR012495">
    <property type="entry name" value="TadE-like_dom"/>
</dbReference>
<keyword evidence="1" id="KW-0472">Membrane</keyword>
<dbReference type="OrthoDB" id="1669311at2"/>
<dbReference type="Pfam" id="PF07811">
    <property type="entry name" value="TadE"/>
    <property type="match status" value="1"/>
</dbReference>
<keyword evidence="1" id="KW-1133">Transmembrane helix</keyword>
<evidence type="ECO:0000313" key="3">
    <source>
        <dbReference type="EMBL" id="EIW20448.1"/>
    </source>
</evidence>
<evidence type="ECO:0000259" key="2">
    <source>
        <dbReference type="Pfam" id="PF07811"/>
    </source>
</evidence>
<feature type="domain" description="TadE-like" evidence="2">
    <location>
        <begin position="9"/>
        <end position="51"/>
    </location>
</feature>
<dbReference type="PROSITE" id="PS51257">
    <property type="entry name" value="PROKAR_LIPOPROTEIN"/>
    <property type="match status" value="1"/>
</dbReference>
<keyword evidence="4" id="KW-1185">Reference proteome</keyword>
<gene>
    <name evidence="3" type="ORF">FB4_2066</name>
</gene>
<accession>I8RK22</accession>
<proteinExistence type="predicted"/>
<sequence length="135" mass="15620">MMYFRNNRGQAMVEFAIIIPFFFFMLYACSYLGMFFHDYLILNEMTRNIARQASVGISLDTIKINYSNQTFLTSVYIFDSNTNVQLVTEPENENDTSEGQNVTVTLTASRNVTKDSFWEVLPETISSSLTMRKEE</sequence>
<dbReference type="Proteomes" id="UP000004324">
    <property type="component" value="Unassembled WGS sequence"/>
</dbReference>
<dbReference type="AlphaFoldDB" id="I8RK22"/>
<evidence type="ECO:0000256" key="1">
    <source>
        <dbReference type="SAM" id="Phobius"/>
    </source>
</evidence>
<keyword evidence="1" id="KW-0812">Transmembrane</keyword>
<organism evidence="3 4">
    <name type="scientific">Pelosinus fermentans B4</name>
    <dbReference type="NCBI Taxonomy" id="1149862"/>
    <lineage>
        <taxon>Bacteria</taxon>
        <taxon>Bacillati</taxon>
        <taxon>Bacillota</taxon>
        <taxon>Negativicutes</taxon>
        <taxon>Selenomonadales</taxon>
        <taxon>Sporomusaceae</taxon>
        <taxon>Pelosinus</taxon>
    </lineage>
</organism>
<comment type="caution">
    <text evidence="3">The sequence shown here is derived from an EMBL/GenBank/DDBJ whole genome shotgun (WGS) entry which is preliminary data.</text>
</comment>